<dbReference type="SMART" id="SM00344">
    <property type="entry name" value="HTH_ASNC"/>
    <property type="match status" value="1"/>
</dbReference>
<dbReference type="SUPFAM" id="SSF46785">
    <property type="entry name" value="Winged helix' DNA-binding domain"/>
    <property type="match status" value="1"/>
</dbReference>
<keyword evidence="6" id="KW-1185">Reference proteome</keyword>
<dbReference type="GO" id="GO:0043200">
    <property type="term" value="P:response to amino acid"/>
    <property type="evidence" value="ECO:0007669"/>
    <property type="project" value="TreeGrafter"/>
</dbReference>
<dbReference type="InterPro" id="IPR011008">
    <property type="entry name" value="Dimeric_a/b-barrel"/>
</dbReference>
<evidence type="ECO:0000313" key="5">
    <source>
        <dbReference type="EMBL" id="MBJ7600894.1"/>
    </source>
</evidence>
<dbReference type="GO" id="GO:0043565">
    <property type="term" value="F:sequence-specific DNA binding"/>
    <property type="evidence" value="ECO:0007669"/>
    <property type="project" value="InterPro"/>
</dbReference>
<dbReference type="InterPro" id="IPR019888">
    <property type="entry name" value="Tscrpt_reg_AsnC-like"/>
</dbReference>
<proteinExistence type="predicted"/>
<evidence type="ECO:0000313" key="6">
    <source>
        <dbReference type="Proteomes" id="UP000612893"/>
    </source>
</evidence>
<dbReference type="Gene3D" id="3.30.70.920">
    <property type="match status" value="1"/>
</dbReference>
<dbReference type="PANTHER" id="PTHR30154:SF34">
    <property type="entry name" value="TRANSCRIPTIONAL REGULATOR AZLB"/>
    <property type="match status" value="1"/>
</dbReference>
<dbReference type="RefSeq" id="WP_338204875.1">
    <property type="nucleotide sequence ID" value="NZ_JAEKNR010000227.1"/>
</dbReference>
<evidence type="ECO:0000256" key="3">
    <source>
        <dbReference type="ARBA" id="ARBA00023163"/>
    </source>
</evidence>
<evidence type="ECO:0000259" key="4">
    <source>
        <dbReference type="PROSITE" id="PS50956"/>
    </source>
</evidence>
<dbReference type="Gene3D" id="1.10.10.10">
    <property type="entry name" value="Winged helix-like DNA-binding domain superfamily/Winged helix DNA-binding domain"/>
    <property type="match status" value="1"/>
</dbReference>
<accession>A0A934K6E6</accession>
<dbReference type="Pfam" id="PF01037">
    <property type="entry name" value="AsnC_trans_reg"/>
    <property type="match status" value="1"/>
</dbReference>
<protein>
    <submittedName>
        <fullName evidence="5">Lrp/AsnC family transcriptional regulator</fullName>
    </submittedName>
</protein>
<evidence type="ECO:0000256" key="1">
    <source>
        <dbReference type="ARBA" id="ARBA00023015"/>
    </source>
</evidence>
<reference evidence="5" key="1">
    <citation type="submission" date="2020-10" db="EMBL/GenBank/DDBJ databases">
        <title>Ca. Dormibacterota MAGs.</title>
        <authorList>
            <person name="Montgomery K."/>
        </authorList>
    </citation>
    <scope>NUCLEOTIDE SEQUENCE [LARGE SCALE GENOMIC DNA]</scope>
    <source>
        <strain evidence="5">SC8812_S17_10</strain>
    </source>
</reference>
<dbReference type="GO" id="GO:0005829">
    <property type="term" value="C:cytosol"/>
    <property type="evidence" value="ECO:0007669"/>
    <property type="project" value="TreeGrafter"/>
</dbReference>
<name>A0A934K6E6_9BACT</name>
<dbReference type="InterPro" id="IPR011991">
    <property type="entry name" value="ArsR-like_HTH"/>
</dbReference>
<dbReference type="InterPro" id="IPR019887">
    <property type="entry name" value="Tscrpt_reg_AsnC/Lrp_C"/>
</dbReference>
<dbReference type="InterPro" id="IPR036388">
    <property type="entry name" value="WH-like_DNA-bd_sf"/>
</dbReference>
<dbReference type="SUPFAM" id="SSF54909">
    <property type="entry name" value="Dimeric alpha+beta barrel"/>
    <property type="match status" value="1"/>
</dbReference>
<organism evidence="5 6">
    <name type="scientific">Candidatus Nephthysia bennettiae</name>
    <dbReference type="NCBI Taxonomy" id="3127016"/>
    <lineage>
        <taxon>Bacteria</taxon>
        <taxon>Bacillati</taxon>
        <taxon>Candidatus Dormiibacterota</taxon>
        <taxon>Candidatus Dormibacteria</taxon>
        <taxon>Candidatus Dormibacterales</taxon>
        <taxon>Candidatus Dormibacteraceae</taxon>
        <taxon>Candidatus Nephthysia</taxon>
    </lineage>
</organism>
<keyword evidence="1" id="KW-0805">Transcription regulation</keyword>
<dbReference type="PANTHER" id="PTHR30154">
    <property type="entry name" value="LEUCINE-RESPONSIVE REGULATORY PROTEIN"/>
    <property type="match status" value="1"/>
</dbReference>
<evidence type="ECO:0000256" key="2">
    <source>
        <dbReference type="ARBA" id="ARBA00023125"/>
    </source>
</evidence>
<dbReference type="AlphaFoldDB" id="A0A934K6E6"/>
<dbReference type="PRINTS" id="PR00033">
    <property type="entry name" value="HTHASNC"/>
</dbReference>
<comment type="caution">
    <text evidence="5">The sequence shown here is derived from an EMBL/GenBank/DDBJ whole genome shotgun (WGS) entry which is preliminary data.</text>
</comment>
<dbReference type="CDD" id="cd00090">
    <property type="entry name" value="HTH_ARSR"/>
    <property type="match status" value="1"/>
</dbReference>
<gene>
    <name evidence="5" type="ORF">JF922_22850</name>
</gene>
<dbReference type="InterPro" id="IPR036390">
    <property type="entry name" value="WH_DNA-bd_sf"/>
</dbReference>
<dbReference type="PROSITE" id="PS50956">
    <property type="entry name" value="HTH_ASNC_2"/>
    <property type="match status" value="1"/>
</dbReference>
<dbReference type="Pfam" id="PF13412">
    <property type="entry name" value="HTH_24"/>
    <property type="match status" value="1"/>
</dbReference>
<dbReference type="InterPro" id="IPR000485">
    <property type="entry name" value="AsnC-type_HTH_dom"/>
</dbReference>
<keyword evidence="2" id="KW-0238">DNA-binding</keyword>
<keyword evidence="3" id="KW-0804">Transcription</keyword>
<dbReference type="Proteomes" id="UP000612893">
    <property type="component" value="Unassembled WGS sequence"/>
</dbReference>
<feature type="domain" description="HTH asnC-type" evidence="4">
    <location>
        <begin position="13"/>
        <end position="74"/>
    </location>
</feature>
<dbReference type="EMBL" id="JAEKNR010000227">
    <property type="protein sequence ID" value="MBJ7600894.1"/>
    <property type="molecule type" value="Genomic_DNA"/>
</dbReference>
<sequence>MNDRAESNKTPQLDDVDTSIILLLTRDARLSARSIARQIGMSPGAVSERISRLEQRGVITGYRGLVDPAALGYSVHALVGVQTEQGPLLATIIEQLMQIPEVATVHIVTGQWDLLVELRLRDNPHLLEVVTNKIYGIHGFRHCETLISLLVRTPEGGWLPPELVEKEQGRGVTRQAVAVAGRPQQGMEEEEL</sequence>